<dbReference type="SUPFAM" id="SSF48452">
    <property type="entry name" value="TPR-like"/>
    <property type="match status" value="1"/>
</dbReference>
<dbReference type="WBParaSite" id="scaffold38789_cov284.g23510">
    <property type="protein sequence ID" value="scaffold38789_cov284.g23510"/>
    <property type="gene ID" value="scaffold38789_cov284.g23510"/>
</dbReference>
<accession>A0A915MKA6</accession>
<name>A0A915MKA6_MELJA</name>
<proteinExistence type="predicted"/>
<evidence type="ECO:0000313" key="1">
    <source>
        <dbReference type="Proteomes" id="UP000887561"/>
    </source>
</evidence>
<dbReference type="Pfam" id="PF14559">
    <property type="entry name" value="TPR_19"/>
    <property type="match status" value="1"/>
</dbReference>
<evidence type="ECO:0000313" key="2">
    <source>
        <dbReference type="WBParaSite" id="scaffold38789_cov284.g23510"/>
    </source>
</evidence>
<reference evidence="2" key="1">
    <citation type="submission" date="2022-11" db="UniProtKB">
        <authorList>
            <consortium name="WormBaseParasite"/>
        </authorList>
    </citation>
    <scope>IDENTIFICATION</scope>
</reference>
<keyword evidence="1" id="KW-1185">Reference proteome</keyword>
<dbReference type="PANTHER" id="PTHR23082">
    <property type="entry name" value="TRANSCRIPTION INITIATION FACTOR IIIC TFIIIC , POLYPEPTIDE 3-RELATED"/>
    <property type="match status" value="1"/>
</dbReference>
<sequence>LLDNFEDAKNAYEKVIVLQPGHIDACINLSTILQQMGQSDLALETLKDLNLDSCSQLPEERLLIRQSEVLLAQNKTLQYITTLRLLLVPHFYDVHLSGDELIRKGRRKTVKILHMSLTRCAMDTIRGSPLERMVKRLGAIAIANHRPMDNLGPHEVKILY</sequence>
<dbReference type="AlphaFoldDB" id="A0A915MKA6"/>
<protein>
    <submittedName>
        <fullName evidence="2">Uncharacterized protein</fullName>
    </submittedName>
</protein>
<dbReference type="InterPro" id="IPR039340">
    <property type="entry name" value="Tfc4/TFIIIC-102/Sfc4"/>
</dbReference>
<dbReference type="GO" id="GO:0006383">
    <property type="term" value="P:transcription by RNA polymerase III"/>
    <property type="evidence" value="ECO:0007669"/>
    <property type="project" value="InterPro"/>
</dbReference>
<dbReference type="Gene3D" id="1.25.40.10">
    <property type="entry name" value="Tetratricopeptide repeat domain"/>
    <property type="match status" value="1"/>
</dbReference>
<dbReference type="InterPro" id="IPR011990">
    <property type="entry name" value="TPR-like_helical_dom_sf"/>
</dbReference>
<dbReference type="GO" id="GO:0000127">
    <property type="term" value="C:transcription factor TFIIIC complex"/>
    <property type="evidence" value="ECO:0007669"/>
    <property type="project" value="TreeGrafter"/>
</dbReference>
<dbReference type="Proteomes" id="UP000887561">
    <property type="component" value="Unplaced"/>
</dbReference>
<organism evidence="1 2">
    <name type="scientific">Meloidogyne javanica</name>
    <name type="common">Root-knot nematode worm</name>
    <dbReference type="NCBI Taxonomy" id="6303"/>
    <lineage>
        <taxon>Eukaryota</taxon>
        <taxon>Metazoa</taxon>
        <taxon>Ecdysozoa</taxon>
        <taxon>Nematoda</taxon>
        <taxon>Chromadorea</taxon>
        <taxon>Rhabditida</taxon>
        <taxon>Tylenchina</taxon>
        <taxon>Tylenchomorpha</taxon>
        <taxon>Tylenchoidea</taxon>
        <taxon>Meloidogynidae</taxon>
        <taxon>Meloidogyninae</taxon>
        <taxon>Meloidogyne</taxon>
        <taxon>Meloidogyne incognita group</taxon>
    </lineage>
</organism>
<dbReference type="PANTHER" id="PTHR23082:SF0">
    <property type="entry name" value="GENERAL TRANSCRIPTION FACTOR 3C POLYPEPTIDE 3"/>
    <property type="match status" value="1"/>
</dbReference>